<evidence type="ECO:0000256" key="5">
    <source>
        <dbReference type="ARBA" id="ARBA00022597"/>
    </source>
</evidence>
<dbReference type="Gene3D" id="1.20.5.70">
    <property type="match status" value="1"/>
</dbReference>
<dbReference type="InterPro" id="IPR040716">
    <property type="entry name" value="Wza_C"/>
</dbReference>
<keyword evidence="5" id="KW-0762">Sugar transport</keyword>
<gene>
    <name evidence="18" type="ORF">GCM10023342_29130</name>
</gene>
<dbReference type="NCBIfam" id="NF011658">
    <property type="entry name" value="PRK15078.1"/>
    <property type="match status" value="1"/>
</dbReference>
<keyword evidence="9" id="KW-0406">Ion transport</keyword>
<feature type="domain" description="SLBB" evidence="17">
    <location>
        <begin position="108"/>
        <end position="186"/>
    </location>
</feature>
<evidence type="ECO:0000256" key="14">
    <source>
        <dbReference type="ARBA" id="ARBA00023288"/>
    </source>
</evidence>
<dbReference type="Pfam" id="PF18412">
    <property type="entry name" value="Wza_C"/>
    <property type="match status" value="1"/>
</dbReference>
<evidence type="ECO:0000259" key="16">
    <source>
        <dbReference type="Pfam" id="PF18412"/>
    </source>
</evidence>
<dbReference type="Pfam" id="PF22461">
    <property type="entry name" value="SLBB_2"/>
    <property type="match status" value="2"/>
</dbReference>
<keyword evidence="4" id="KW-1134">Transmembrane beta strand</keyword>
<evidence type="ECO:0000259" key="15">
    <source>
        <dbReference type="Pfam" id="PF02563"/>
    </source>
</evidence>
<dbReference type="Proteomes" id="UP001500074">
    <property type="component" value="Unassembled WGS sequence"/>
</dbReference>
<evidence type="ECO:0000256" key="7">
    <source>
        <dbReference type="ARBA" id="ARBA00022729"/>
    </source>
</evidence>
<evidence type="ECO:0000256" key="4">
    <source>
        <dbReference type="ARBA" id="ARBA00022452"/>
    </source>
</evidence>
<dbReference type="PANTHER" id="PTHR33619">
    <property type="entry name" value="POLYSACCHARIDE EXPORT PROTEIN GFCE-RELATED"/>
    <property type="match status" value="1"/>
</dbReference>
<accession>A0ABP9RIT6</accession>
<evidence type="ECO:0000256" key="6">
    <source>
        <dbReference type="ARBA" id="ARBA00022692"/>
    </source>
</evidence>
<evidence type="ECO:0000256" key="13">
    <source>
        <dbReference type="ARBA" id="ARBA00023237"/>
    </source>
</evidence>
<dbReference type="InterPro" id="IPR054765">
    <property type="entry name" value="SLBB_dom"/>
</dbReference>
<evidence type="ECO:0000256" key="1">
    <source>
        <dbReference type="ARBA" id="ARBA00004571"/>
    </source>
</evidence>
<feature type="domain" description="Outer-membrane lipoprotein Wza C-terminal" evidence="16">
    <location>
        <begin position="281"/>
        <end position="310"/>
    </location>
</feature>
<keyword evidence="10" id="KW-0626">Porin</keyword>
<dbReference type="PANTHER" id="PTHR33619:SF3">
    <property type="entry name" value="POLYSACCHARIDE EXPORT PROTEIN GFCE-RELATED"/>
    <property type="match status" value="1"/>
</dbReference>
<feature type="domain" description="SLBB" evidence="17">
    <location>
        <begin position="193"/>
        <end position="278"/>
    </location>
</feature>
<organism evidence="18 19">
    <name type="scientific">Modicisalibacter zincidurans</name>
    <dbReference type="NCBI Taxonomy" id="1178777"/>
    <lineage>
        <taxon>Bacteria</taxon>
        <taxon>Pseudomonadati</taxon>
        <taxon>Pseudomonadota</taxon>
        <taxon>Gammaproteobacteria</taxon>
        <taxon>Oceanospirillales</taxon>
        <taxon>Halomonadaceae</taxon>
        <taxon>Modicisalibacter</taxon>
    </lineage>
</organism>
<evidence type="ECO:0000256" key="11">
    <source>
        <dbReference type="ARBA" id="ARBA00023136"/>
    </source>
</evidence>
<keyword evidence="12" id="KW-0564">Palmitate</keyword>
<sequence length="313" mass="33626">MNGIKAQSMTPELRNKIDSYQYDVGPGDVLSIIVYDHPELTIPAGSERSAAETGTVVHADGTLYYPYIGRVKVEGKTVNQIRDIIARRLSTYITDPQVEVNVAAYRSKRVYVSGAVGNPGMLPITNVPMTVLDAISQAGGPSATANWHDVTLNRGSEEIELSLFKMLKQGDLTQNRLLYAGDVLYVPSAENENVAVLGQVRNAGNIQVGNERLTLTSALARAGGVIETRAEPSGIFVIRGNPQGSEKLATVYQLDITNAVALNMGTYFPLEPQDVVYVTAAPLARWNNVISLLLPSVTLPGSVANSSNEIGDL</sequence>
<keyword evidence="6" id="KW-0812">Transmembrane</keyword>
<dbReference type="InterPro" id="IPR049712">
    <property type="entry name" value="Poly_export"/>
</dbReference>
<evidence type="ECO:0000256" key="2">
    <source>
        <dbReference type="ARBA" id="ARBA00009450"/>
    </source>
</evidence>
<keyword evidence="13" id="KW-0998">Cell outer membrane</keyword>
<protein>
    <submittedName>
        <fullName evidence="18">Polysaccharide export protein</fullName>
    </submittedName>
</protein>
<dbReference type="Gene3D" id="3.30.1950.10">
    <property type="entry name" value="wza like domain"/>
    <property type="match status" value="1"/>
</dbReference>
<evidence type="ECO:0000256" key="9">
    <source>
        <dbReference type="ARBA" id="ARBA00023065"/>
    </source>
</evidence>
<dbReference type="Gene3D" id="3.10.560.10">
    <property type="entry name" value="Outer membrane lipoprotein wza domain like"/>
    <property type="match status" value="2"/>
</dbReference>
<comment type="subcellular location">
    <subcellularLocation>
        <location evidence="1">Cell outer membrane</location>
        <topology evidence="1">Multi-pass membrane protein</topology>
    </subcellularLocation>
</comment>
<proteinExistence type="inferred from homology"/>
<evidence type="ECO:0000256" key="3">
    <source>
        <dbReference type="ARBA" id="ARBA00022448"/>
    </source>
</evidence>
<evidence type="ECO:0000256" key="8">
    <source>
        <dbReference type="ARBA" id="ARBA00023047"/>
    </source>
</evidence>
<keyword evidence="14" id="KW-0449">Lipoprotein</keyword>
<dbReference type="Pfam" id="PF02563">
    <property type="entry name" value="Poly_export"/>
    <property type="match status" value="1"/>
</dbReference>
<dbReference type="EMBL" id="BAABKI010000028">
    <property type="protein sequence ID" value="GAA5178491.1"/>
    <property type="molecule type" value="Genomic_DNA"/>
</dbReference>
<evidence type="ECO:0000259" key="17">
    <source>
        <dbReference type="Pfam" id="PF22461"/>
    </source>
</evidence>
<keyword evidence="3" id="KW-0813">Transport</keyword>
<comment type="caution">
    <text evidence="18">The sequence shown here is derived from an EMBL/GenBank/DDBJ whole genome shotgun (WGS) entry which is preliminary data.</text>
</comment>
<name>A0ABP9RIT6_9GAMM</name>
<evidence type="ECO:0000313" key="18">
    <source>
        <dbReference type="EMBL" id="GAA5178491.1"/>
    </source>
</evidence>
<evidence type="ECO:0000313" key="19">
    <source>
        <dbReference type="Proteomes" id="UP001500074"/>
    </source>
</evidence>
<keyword evidence="11" id="KW-0472">Membrane</keyword>
<evidence type="ECO:0000256" key="10">
    <source>
        <dbReference type="ARBA" id="ARBA00023114"/>
    </source>
</evidence>
<feature type="domain" description="Polysaccharide export protein N-terminal" evidence="15">
    <location>
        <begin position="19"/>
        <end position="102"/>
    </location>
</feature>
<keyword evidence="19" id="KW-1185">Reference proteome</keyword>
<dbReference type="InterPro" id="IPR003715">
    <property type="entry name" value="Poly_export_N"/>
</dbReference>
<reference evidence="19" key="1">
    <citation type="journal article" date="2019" name="Int. J. Syst. Evol. Microbiol.">
        <title>The Global Catalogue of Microorganisms (GCM) 10K type strain sequencing project: providing services to taxonomists for standard genome sequencing and annotation.</title>
        <authorList>
            <consortium name="The Broad Institute Genomics Platform"/>
            <consortium name="The Broad Institute Genome Sequencing Center for Infectious Disease"/>
            <person name="Wu L."/>
            <person name="Ma J."/>
        </authorList>
    </citation>
    <scope>NUCLEOTIDE SEQUENCE [LARGE SCALE GENOMIC DNA]</scope>
    <source>
        <strain evidence="19">JCM 18472</strain>
    </source>
</reference>
<keyword evidence="8" id="KW-0625">Polysaccharide transport</keyword>
<evidence type="ECO:0000256" key="12">
    <source>
        <dbReference type="ARBA" id="ARBA00023139"/>
    </source>
</evidence>
<keyword evidence="7" id="KW-0732">Signal</keyword>
<comment type="similarity">
    <text evidence="2">Belongs to the BexD/CtrA/VexA family.</text>
</comment>